<dbReference type="EMBL" id="LSRF01000108">
    <property type="protein sequence ID" value="KXO97839.1"/>
    <property type="molecule type" value="Genomic_DNA"/>
</dbReference>
<dbReference type="Proteomes" id="UP000070258">
    <property type="component" value="Unassembled WGS sequence"/>
</dbReference>
<sequence length="65" mass="7224">MWAGQFCDIVDRLDPEQAGILLDVAYSSWLENSEPTRCELEVLARQIVGEITADDALTALSLQRS</sequence>
<evidence type="ECO:0000313" key="3">
    <source>
        <dbReference type="Proteomes" id="UP000070258"/>
    </source>
</evidence>
<comment type="caution">
    <text evidence="2">The sequence shown here is derived from an EMBL/GenBank/DDBJ whole genome shotgun (WGS) entry which is preliminary data.</text>
</comment>
<proteinExistence type="predicted"/>
<name>A0A138AG15_9ACTN</name>
<reference evidence="3" key="2">
    <citation type="submission" date="2016-02" db="EMBL/GenBank/DDBJ databases">
        <authorList>
            <person name="Wen L."/>
            <person name="He K."/>
            <person name="Yang H."/>
        </authorList>
    </citation>
    <scope>NUCLEOTIDE SEQUENCE [LARGE SCALE GENOMIC DNA]</scope>
    <source>
        <strain evidence="3">JCM 15929</strain>
    </source>
</reference>
<dbReference type="EMBL" id="LSRF01000037">
    <property type="protein sequence ID" value="KXP09289.1"/>
    <property type="molecule type" value="Genomic_DNA"/>
</dbReference>
<evidence type="ECO:0000313" key="2">
    <source>
        <dbReference type="EMBL" id="KXP09289.1"/>
    </source>
</evidence>
<accession>A0A138AG15</accession>
<gene>
    <name evidence="2" type="ORF">AXK60_25025</name>
    <name evidence="1" type="ORF">AXK60_25295</name>
</gene>
<reference evidence="2" key="1">
    <citation type="submission" date="2016-02" db="EMBL/GenBank/DDBJ databases">
        <authorList>
            <person name="Teng J.L."/>
            <person name="Yang Y."/>
            <person name="Huang Y."/>
            <person name="Guo F."/>
            <person name="Wei W."/>
            <person name="Chen J.H."/>
            <person name="Wong S.Y."/>
            <person name="Lau S.K."/>
            <person name="Woo P.C."/>
        </authorList>
    </citation>
    <scope>NUCLEOTIDE SEQUENCE</scope>
    <source>
        <strain evidence="2">JCM 15929</strain>
    </source>
</reference>
<evidence type="ECO:0008006" key="4">
    <source>
        <dbReference type="Google" id="ProtNLM"/>
    </source>
</evidence>
<protein>
    <recommendedName>
        <fullName evidence="4">Antitoxin VbhA domain-containing protein</fullName>
    </recommendedName>
</protein>
<organism evidence="2 3">
    <name type="scientific">Tsukamurella pseudospumae</name>
    <dbReference type="NCBI Taxonomy" id="239498"/>
    <lineage>
        <taxon>Bacteria</taxon>
        <taxon>Bacillati</taxon>
        <taxon>Actinomycetota</taxon>
        <taxon>Actinomycetes</taxon>
        <taxon>Mycobacteriales</taxon>
        <taxon>Tsukamurellaceae</taxon>
        <taxon>Tsukamurella</taxon>
    </lineage>
</organism>
<dbReference type="AlphaFoldDB" id="A0A138AG15"/>
<evidence type="ECO:0000313" key="1">
    <source>
        <dbReference type="EMBL" id="KXO97839.1"/>
    </source>
</evidence>